<dbReference type="EMBL" id="EQ962661">
    <property type="protein sequence ID" value="EED11830.1"/>
    <property type="molecule type" value="Genomic_DNA"/>
</dbReference>
<accession>B8MUY9</accession>
<dbReference type="Proteomes" id="UP000001745">
    <property type="component" value="Unassembled WGS sequence"/>
</dbReference>
<gene>
    <name evidence="1" type="ORF">TSTA_110100</name>
</gene>
<sequence>MEEDWDYLQRYFKHAGRKVSRGITEVSKPRAIGPLNTTPGTKAIIGRDEALNSSTRIR</sequence>
<evidence type="ECO:0000313" key="2">
    <source>
        <dbReference type="Proteomes" id="UP000001745"/>
    </source>
</evidence>
<reference evidence="2" key="1">
    <citation type="journal article" date="2015" name="Genome Announc.">
        <title>Genome sequence of the AIDS-associated pathogen Penicillium marneffei (ATCC18224) and its near taxonomic relative Talaromyces stipitatus (ATCC10500).</title>
        <authorList>
            <person name="Nierman W.C."/>
            <person name="Fedorova-Abrams N.D."/>
            <person name="Andrianopoulos A."/>
        </authorList>
    </citation>
    <scope>NUCLEOTIDE SEQUENCE [LARGE SCALE GENOMIC DNA]</scope>
    <source>
        <strain evidence="2">ATCC 10500 / CBS 375.48 / QM 6759 / NRRL 1006</strain>
    </source>
</reference>
<dbReference type="GeneID" id="8107242"/>
<dbReference type="VEuPathDB" id="FungiDB:TSTA_110100"/>
<dbReference type="HOGENOM" id="CLU_2980683_0_0_1"/>
<name>B8MUY9_TALSN</name>
<dbReference type="RefSeq" id="XP_002488586.1">
    <property type="nucleotide sequence ID" value="XM_002488541.1"/>
</dbReference>
<keyword evidence="2" id="KW-1185">Reference proteome</keyword>
<proteinExistence type="predicted"/>
<dbReference type="AlphaFoldDB" id="B8MUY9"/>
<dbReference type="InParanoid" id="B8MUY9"/>
<organism evidence="1 2">
    <name type="scientific">Talaromyces stipitatus (strain ATCC 10500 / CBS 375.48 / QM 6759 / NRRL 1006)</name>
    <name type="common">Penicillium stipitatum</name>
    <dbReference type="NCBI Taxonomy" id="441959"/>
    <lineage>
        <taxon>Eukaryota</taxon>
        <taxon>Fungi</taxon>
        <taxon>Dikarya</taxon>
        <taxon>Ascomycota</taxon>
        <taxon>Pezizomycotina</taxon>
        <taxon>Eurotiomycetes</taxon>
        <taxon>Eurotiomycetidae</taxon>
        <taxon>Eurotiales</taxon>
        <taxon>Trichocomaceae</taxon>
        <taxon>Talaromyces</taxon>
        <taxon>Talaromyces sect. Talaromyces</taxon>
    </lineage>
</organism>
<protein>
    <submittedName>
        <fullName evidence="1">Uncharacterized protein</fullName>
    </submittedName>
</protein>
<evidence type="ECO:0000313" key="1">
    <source>
        <dbReference type="EMBL" id="EED11830.1"/>
    </source>
</evidence>